<dbReference type="Proteomes" id="UP000095392">
    <property type="component" value="Unassembled WGS sequence"/>
</dbReference>
<keyword evidence="2" id="KW-1185">Reference proteome</keyword>
<reference evidence="1 2" key="1">
    <citation type="submission" date="2016-09" db="EMBL/GenBank/DDBJ databases">
        <title>Draft Genome Sequence of four Alteromonas macleodii strains isolated from copper coupons and grown long-term at elevated copper levels.</title>
        <authorList>
            <person name="Cusick K."/>
            <person name="Dale J."/>
            <person name="Little B."/>
            <person name="Biffinger J."/>
        </authorList>
    </citation>
    <scope>NUCLEOTIDE SEQUENCE [LARGE SCALE GENOMIC DNA]</scope>
    <source>
        <strain evidence="1 2">KCP01</strain>
    </source>
</reference>
<dbReference type="AlphaFoldDB" id="A0AB36FRT3"/>
<proteinExistence type="predicted"/>
<sequence length="152" mass="17699">MGAKPLYVGMMNNVRNNKVSKADSKYRYTLIPKMTIRSDRYKPDVFPEYTEKDGAPRIRWYQYDSVRRAGVNKVSREVPVNKTGYTLASFMKFAPVEIAKLAFETEQIIKEYRGVISDLYLLKKVKRRVNKMPDLREELEEAYASASVKTEN</sequence>
<protein>
    <submittedName>
        <fullName evidence="1">Uncharacterized protein</fullName>
    </submittedName>
</protein>
<evidence type="ECO:0000313" key="2">
    <source>
        <dbReference type="Proteomes" id="UP000095392"/>
    </source>
</evidence>
<gene>
    <name evidence="1" type="ORF">BFV95_4677</name>
</gene>
<dbReference type="RefSeq" id="WP_069945697.1">
    <property type="nucleotide sequence ID" value="NZ_MIPW01000051.1"/>
</dbReference>
<comment type="caution">
    <text evidence="1">The sequence shown here is derived from an EMBL/GenBank/DDBJ whole genome shotgun (WGS) entry which is preliminary data.</text>
</comment>
<evidence type="ECO:0000313" key="1">
    <source>
        <dbReference type="EMBL" id="OES24651.1"/>
    </source>
</evidence>
<dbReference type="EMBL" id="MIPY01000060">
    <property type="protein sequence ID" value="OES24651.1"/>
    <property type="molecule type" value="Genomic_DNA"/>
</dbReference>
<organism evidence="1 2">
    <name type="scientific">Alteromonas macleodii</name>
    <name type="common">Pseudoalteromonas macleodii</name>
    <dbReference type="NCBI Taxonomy" id="28108"/>
    <lineage>
        <taxon>Bacteria</taxon>
        <taxon>Pseudomonadati</taxon>
        <taxon>Pseudomonadota</taxon>
        <taxon>Gammaproteobacteria</taxon>
        <taxon>Alteromonadales</taxon>
        <taxon>Alteromonadaceae</taxon>
        <taxon>Alteromonas/Salinimonas group</taxon>
        <taxon>Alteromonas</taxon>
    </lineage>
</organism>
<accession>A0AB36FRT3</accession>
<name>A0AB36FRT3_ALTMA</name>